<sequence>MDEHVKVQCEICNMVLPYARMPIHLKECRAIRTFPCNLCPRFFQSQAGVNKHQGQVHSADERGTAFRCQFPEPKPMDQQPTEQPQQENQQQALMEEVQNLVMGQNDVPLQNDVPKVGARATPIHMDHNIEQSCEDLAEEAPTCSAASGTEPPLGIYDLRLIDPTRARLIMAEEQRDLDDIVRNLRENNHQLRRYCEDHGIGILEHDVIGEQIEAYMREFSVSD</sequence>
<protein>
    <submittedName>
        <fullName evidence="5">C2H2-type domain-containing protein</fullName>
    </submittedName>
</protein>
<name>A0A915LR05_MELJA</name>
<evidence type="ECO:0000313" key="4">
    <source>
        <dbReference type="Proteomes" id="UP000887561"/>
    </source>
</evidence>
<keyword evidence="1" id="KW-0479">Metal-binding</keyword>
<dbReference type="AlphaFoldDB" id="A0A915LR05"/>
<keyword evidence="4" id="KW-1185">Reference proteome</keyword>
<dbReference type="InterPro" id="IPR013087">
    <property type="entry name" value="Znf_C2H2_type"/>
</dbReference>
<dbReference type="Gene3D" id="3.30.160.60">
    <property type="entry name" value="Classic Zinc Finger"/>
    <property type="match status" value="1"/>
</dbReference>
<organism evidence="4 5">
    <name type="scientific">Meloidogyne javanica</name>
    <name type="common">Root-knot nematode worm</name>
    <dbReference type="NCBI Taxonomy" id="6303"/>
    <lineage>
        <taxon>Eukaryota</taxon>
        <taxon>Metazoa</taxon>
        <taxon>Ecdysozoa</taxon>
        <taxon>Nematoda</taxon>
        <taxon>Chromadorea</taxon>
        <taxon>Rhabditida</taxon>
        <taxon>Tylenchina</taxon>
        <taxon>Tylenchomorpha</taxon>
        <taxon>Tylenchoidea</taxon>
        <taxon>Meloidogynidae</taxon>
        <taxon>Meloidogyninae</taxon>
        <taxon>Meloidogyne</taxon>
        <taxon>Meloidogyne incognita group</taxon>
    </lineage>
</organism>
<feature type="domain" description="C2H2-type" evidence="3">
    <location>
        <begin position="34"/>
        <end position="62"/>
    </location>
</feature>
<proteinExistence type="predicted"/>
<feature type="compositionally biased region" description="Low complexity" evidence="2">
    <location>
        <begin position="78"/>
        <end position="90"/>
    </location>
</feature>
<feature type="region of interest" description="Disordered" evidence="2">
    <location>
        <begin position="69"/>
        <end position="90"/>
    </location>
</feature>
<dbReference type="Proteomes" id="UP000887561">
    <property type="component" value="Unplaced"/>
</dbReference>
<dbReference type="PROSITE" id="PS00028">
    <property type="entry name" value="ZINC_FINGER_C2H2_1"/>
    <property type="match status" value="1"/>
</dbReference>
<keyword evidence="1" id="KW-0863">Zinc-finger</keyword>
<evidence type="ECO:0000313" key="5">
    <source>
        <dbReference type="WBParaSite" id="scaffold17185_cov242.g18532"/>
    </source>
</evidence>
<keyword evidence="1" id="KW-0862">Zinc</keyword>
<accession>A0A915LR05</accession>
<reference evidence="5" key="1">
    <citation type="submission" date="2022-11" db="UniProtKB">
        <authorList>
            <consortium name="WormBaseParasite"/>
        </authorList>
    </citation>
    <scope>IDENTIFICATION</scope>
</reference>
<evidence type="ECO:0000256" key="1">
    <source>
        <dbReference type="PROSITE-ProRule" id="PRU00042"/>
    </source>
</evidence>
<dbReference type="GO" id="GO:0008270">
    <property type="term" value="F:zinc ion binding"/>
    <property type="evidence" value="ECO:0007669"/>
    <property type="project" value="UniProtKB-KW"/>
</dbReference>
<dbReference type="WBParaSite" id="scaffold17185_cov242.g18532">
    <property type="protein sequence ID" value="scaffold17185_cov242.g18532"/>
    <property type="gene ID" value="scaffold17185_cov242.g18532"/>
</dbReference>
<dbReference type="PROSITE" id="PS50157">
    <property type="entry name" value="ZINC_FINGER_C2H2_2"/>
    <property type="match status" value="1"/>
</dbReference>
<evidence type="ECO:0000256" key="2">
    <source>
        <dbReference type="SAM" id="MobiDB-lite"/>
    </source>
</evidence>
<evidence type="ECO:0000259" key="3">
    <source>
        <dbReference type="PROSITE" id="PS50157"/>
    </source>
</evidence>